<comment type="caution">
    <text evidence="4">The sequence shown here is derived from an EMBL/GenBank/DDBJ whole genome shotgun (WGS) entry which is preliminary data.</text>
</comment>
<dbReference type="CDD" id="cd09823">
    <property type="entry name" value="peroxinectin_like"/>
    <property type="match status" value="1"/>
</dbReference>
<keyword evidence="2" id="KW-0408">Iron</keyword>
<organism evidence="4 5">
    <name type="scientific">Euphydryas editha</name>
    <name type="common">Edith's checkerspot</name>
    <dbReference type="NCBI Taxonomy" id="104508"/>
    <lineage>
        <taxon>Eukaryota</taxon>
        <taxon>Metazoa</taxon>
        <taxon>Ecdysozoa</taxon>
        <taxon>Arthropoda</taxon>
        <taxon>Hexapoda</taxon>
        <taxon>Insecta</taxon>
        <taxon>Pterygota</taxon>
        <taxon>Neoptera</taxon>
        <taxon>Endopterygota</taxon>
        <taxon>Lepidoptera</taxon>
        <taxon>Glossata</taxon>
        <taxon>Ditrysia</taxon>
        <taxon>Papilionoidea</taxon>
        <taxon>Nymphalidae</taxon>
        <taxon>Nymphalinae</taxon>
        <taxon>Euphydryas</taxon>
    </lineage>
</organism>
<dbReference type="Pfam" id="PF03098">
    <property type="entry name" value="An_peroxidase"/>
    <property type="match status" value="1"/>
</dbReference>
<keyword evidence="2" id="KW-0479">Metal-binding</keyword>
<evidence type="ECO:0000256" key="2">
    <source>
        <dbReference type="PIRSR" id="PIRSR619791-2"/>
    </source>
</evidence>
<keyword evidence="1" id="KW-0560">Oxidoreductase</keyword>
<accession>A0AAU9TH59</accession>
<dbReference type="InterPro" id="IPR019791">
    <property type="entry name" value="Haem_peroxidase_animal"/>
</dbReference>
<feature type="binding site" description="axial binding residue" evidence="2">
    <location>
        <position position="419"/>
    </location>
    <ligand>
        <name>heme b</name>
        <dbReference type="ChEBI" id="CHEBI:60344"/>
    </ligand>
    <ligandPart>
        <name>Fe</name>
        <dbReference type="ChEBI" id="CHEBI:18248"/>
    </ligandPart>
</feature>
<keyword evidence="3" id="KW-0732">Signal</keyword>
<dbReference type="PANTHER" id="PTHR11475:SF86">
    <property type="entry name" value="PEROXIDASE"/>
    <property type="match status" value="1"/>
</dbReference>
<sequence>MIKFTLCLLALCSAALGQNFNLQTNPVNTFLQGISPANFRGNNRGIFSAQRLPVNGLGNPPPPLGSGQDPATQSCGLTPPFCVKSRYRTIDGSCNNLLKPTLGTPQTPYGRLVPYKYGDGISSFPTSLSGKELPNPRVISNFLFPEQKLVDPVWNLNAQQWGQIITHDMSLTAGIAQSHKDTVTCCDDNGQLSADAATNPLCAPILIPLNDKVHSQVGTQCMNFVRTGTTRDRGCTPPHAPAQPISTVTAYMDASFCYGSSDGQARPIRAFVGGRLRTILKGGREYPPQDPNVAVTCESAQSPNEPCYLAGDIRVNQNPQLTILQIIVLREHNRIADLLAVINPHWSDETLYQEARRIVIAEIQHINYYEYLPIFLGFENMVKNKLIYPGAKGYINDYDPKVDPSVLDEHATAAFRHFHTLIRGYLKMVTESRHLAGIVRLSDWFNRPLLVELENAFDDLTRGLTYQPQGFSDQFWDSEITQYLFKRNNTFGGDLRATDIQRGRDHGLGSYVTTRAACGLPVPHSFDDMLDFISAENVEVLKAIYEYPEDVELVVAGSLEFNVPGAQAGPTFLCILTEQFYRTRVGDRYFFENGDPDVAFTPNQLESIRKGSSMARLLCDNSDNIRHMQPKAFQQISHGNMPVPCHKLPSIDLSLWQDYKFQ</sequence>
<dbReference type="PANTHER" id="PTHR11475">
    <property type="entry name" value="OXIDASE/PEROXIDASE"/>
    <property type="match status" value="1"/>
</dbReference>
<dbReference type="InterPro" id="IPR010255">
    <property type="entry name" value="Haem_peroxidase_sf"/>
</dbReference>
<keyword evidence="1" id="KW-0575">Peroxidase</keyword>
<evidence type="ECO:0000313" key="4">
    <source>
        <dbReference type="EMBL" id="CAH2085473.1"/>
    </source>
</evidence>
<dbReference type="SUPFAM" id="SSF48113">
    <property type="entry name" value="Heme-dependent peroxidases"/>
    <property type="match status" value="1"/>
</dbReference>
<dbReference type="Gene3D" id="1.10.640.10">
    <property type="entry name" value="Haem peroxidase domain superfamily, animal type"/>
    <property type="match status" value="1"/>
</dbReference>
<reference evidence="4" key="1">
    <citation type="submission" date="2022-03" db="EMBL/GenBank/DDBJ databases">
        <authorList>
            <person name="Tunstrom K."/>
        </authorList>
    </citation>
    <scope>NUCLEOTIDE SEQUENCE</scope>
</reference>
<evidence type="ECO:0000256" key="3">
    <source>
        <dbReference type="SAM" id="SignalP"/>
    </source>
</evidence>
<dbReference type="EMBL" id="CAKOGL010000004">
    <property type="protein sequence ID" value="CAH2085473.1"/>
    <property type="molecule type" value="Genomic_DNA"/>
</dbReference>
<dbReference type="Proteomes" id="UP001153954">
    <property type="component" value="Unassembled WGS sequence"/>
</dbReference>
<dbReference type="GO" id="GO:0006979">
    <property type="term" value="P:response to oxidative stress"/>
    <property type="evidence" value="ECO:0007669"/>
    <property type="project" value="InterPro"/>
</dbReference>
<dbReference type="PRINTS" id="PR00457">
    <property type="entry name" value="ANPEROXIDASE"/>
</dbReference>
<dbReference type="InterPro" id="IPR037120">
    <property type="entry name" value="Haem_peroxidase_sf_animal"/>
</dbReference>
<dbReference type="AlphaFoldDB" id="A0AAU9TH59"/>
<keyword evidence="2" id="KW-0349">Heme</keyword>
<evidence type="ECO:0000256" key="1">
    <source>
        <dbReference type="ARBA" id="ARBA00022559"/>
    </source>
</evidence>
<dbReference type="GO" id="GO:0004601">
    <property type="term" value="F:peroxidase activity"/>
    <property type="evidence" value="ECO:0007669"/>
    <property type="project" value="UniProtKB-KW"/>
</dbReference>
<name>A0AAU9TH59_EUPED</name>
<protein>
    <recommendedName>
        <fullName evidence="6">Peroxidase</fullName>
    </recommendedName>
</protein>
<feature type="signal peptide" evidence="3">
    <location>
        <begin position="1"/>
        <end position="17"/>
    </location>
</feature>
<dbReference type="PROSITE" id="PS50292">
    <property type="entry name" value="PEROXIDASE_3"/>
    <property type="match status" value="1"/>
</dbReference>
<dbReference type="FunFam" id="1.10.640.10:FF:000009">
    <property type="entry name" value="Peroxidase, isoform B"/>
    <property type="match status" value="1"/>
</dbReference>
<dbReference type="GO" id="GO:0020037">
    <property type="term" value="F:heme binding"/>
    <property type="evidence" value="ECO:0007669"/>
    <property type="project" value="InterPro"/>
</dbReference>
<evidence type="ECO:0000313" key="5">
    <source>
        <dbReference type="Proteomes" id="UP001153954"/>
    </source>
</evidence>
<evidence type="ECO:0008006" key="6">
    <source>
        <dbReference type="Google" id="ProtNLM"/>
    </source>
</evidence>
<gene>
    <name evidence="4" type="ORF">EEDITHA_LOCUS1947</name>
</gene>
<proteinExistence type="predicted"/>
<keyword evidence="5" id="KW-1185">Reference proteome</keyword>
<dbReference type="GO" id="GO:0046872">
    <property type="term" value="F:metal ion binding"/>
    <property type="evidence" value="ECO:0007669"/>
    <property type="project" value="UniProtKB-KW"/>
</dbReference>
<feature type="chain" id="PRO_5043639383" description="Peroxidase" evidence="3">
    <location>
        <begin position="18"/>
        <end position="662"/>
    </location>
</feature>